<accession>A0A1Y3BIR0</accession>
<feature type="region of interest" description="Disordered" evidence="5">
    <location>
        <begin position="184"/>
        <end position="232"/>
    </location>
</feature>
<dbReference type="InterPro" id="IPR024861">
    <property type="entry name" value="Donson"/>
</dbReference>
<keyword evidence="7" id="KW-1185">Reference proteome</keyword>
<gene>
    <name evidence="6" type="ORF">BLA29_004600</name>
</gene>
<reference evidence="6 7" key="1">
    <citation type="submission" date="2017-03" db="EMBL/GenBank/DDBJ databases">
        <title>Genome Survey of Euroglyphus maynei.</title>
        <authorList>
            <person name="Arlian L.G."/>
            <person name="Morgan M.S."/>
            <person name="Rider S.D."/>
        </authorList>
    </citation>
    <scope>NUCLEOTIDE SEQUENCE [LARGE SCALE GENOMIC DNA]</scope>
    <source>
        <strain evidence="6">Arlian Lab</strain>
        <tissue evidence="6">Whole body</tissue>
    </source>
</reference>
<evidence type="ECO:0000313" key="6">
    <source>
        <dbReference type="EMBL" id="OTF80851.1"/>
    </source>
</evidence>
<evidence type="ECO:0000256" key="3">
    <source>
        <dbReference type="ARBA" id="ARBA00023242"/>
    </source>
</evidence>
<dbReference type="AlphaFoldDB" id="A0A1Y3BIR0"/>
<protein>
    <submittedName>
        <fullName evidence="6">Uncharacterized protein</fullName>
    </submittedName>
</protein>
<feature type="region of interest" description="Disordered" evidence="5">
    <location>
        <begin position="250"/>
        <end position="280"/>
    </location>
</feature>
<proteinExistence type="inferred from homology"/>
<dbReference type="Proteomes" id="UP000194236">
    <property type="component" value="Unassembled WGS sequence"/>
</dbReference>
<evidence type="ECO:0000256" key="1">
    <source>
        <dbReference type="ARBA" id="ARBA00004123"/>
    </source>
</evidence>
<evidence type="ECO:0000313" key="7">
    <source>
        <dbReference type="Proteomes" id="UP000194236"/>
    </source>
</evidence>
<dbReference type="PANTHER" id="PTHR12972:SF0">
    <property type="entry name" value="PROTEIN DOWNSTREAM NEIGHBOR OF SON"/>
    <property type="match status" value="1"/>
</dbReference>
<feature type="compositionally biased region" description="Polar residues" evidence="5">
    <location>
        <begin position="184"/>
        <end position="196"/>
    </location>
</feature>
<dbReference type="GO" id="GO:0033260">
    <property type="term" value="P:nuclear DNA replication"/>
    <property type="evidence" value="ECO:0007669"/>
    <property type="project" value="TreeGrafter"/>
</dbReference>
<dbReference type="PANTHER" id="PTHR12972">
    <property type="entry name" value="DOWNSTREAM NEIGHBOR OF SON"/>
    <property type="match status" value="1"/>
</dbReference>
<comment type="caution">
    <text evidence="6">The sequence shown here is derived from an EMBL/GenBank/DDBJ whole genome shotgun (WGS) entry which is preliminary data.</text>
</comment>
<dbReference type="GO" id="GO:0005634">
    <property type="term" value="C:nucleus"/>
    <property type="evidence" value="ECO:0007669"/>
    <property type="project" value="UniProtKB-SubCell"/>
</dbReference>
<organism evidence="6 7">
    <name type="scientific">Euroglyphus maynei</name>
    <name type="common">Mayne's house dust mite</name>
    <dbReference type="NCBI Taxonomy" id="6958"/>
    <lineage>
        <taxon>Eukaryota</taxon>
        <taxon>Metazoa</taxon>
        <taxon>Ecdysozoa</taxon>
        <taxon>Arthropoda</taxon>
        <taxon>Chelicerata</taxon>
        <taxon>Arachnida</taxon>
        <taxon>Acari</taxon>
        <taxon>Acariformes</taxon>
        <taxon>Sarcoptiformes</taxon>
        <taxon>Astigmata</taxon>
        <taxon>Psoroptidia</taxon>
        <taxon>Analgoidea</taxon>
        <taxon>Pyroglyphidae</taxon>
        <taxon>Pyroglyphinae</taxon>
        <taxon>Euroglyphus</taxon>
    </lineage>
</organism>
<dbReference type="EMBL" id="MUJZ01016316">
    <property type="protein sequence ID" value="OTF80851.1"/>
    <property type="molecule type" value="Genomic_DNA"/>
</dbReference>
<sequence length="489" mass="54358">MKIVLNRSVPFHGAFNSVDEANGLNRFVRGSVDQPVENGIDSMKSPEPKQNFCSELQRHCLVWQHPHFSWMRLFPRQPELKPGTQLSSMKPPMFQISPTGSLADSLHSDFCLALHSLFKLLKAKYCPYFYLCANNFTVLFRASGVTNSNEAHALITPTTIGFRRLLETEAISFEMPFYANANSSVKSSPTSASNPDENSKSSTSSSGIETDLQDLIDSDDDDGDDDKDEESSNLWLESLGLSQQDFPSLETSSLRRRRQMTTTSTAQEISARHAKKRIEDQSAQGKVKSLIRVNGIGQLQALLGLFINQRKICITTSGALAGIPPTILAPVAFQGACLRPITVRHKTVMMNNRNITTLDFNGPILPHSIYGLTQLLRRLFSQQQEQNSMTVIRSTLRTFDQSASFALESGLKMMNQCINVADCKTTFSVENLDDSGMDREFLMAICAADRQHGQPVGDFELLAQGIRYNRFVSGLTSITTKPLLATKLR</sequence>
<feature type="compositionally biased region" description="Acidic residues" evidence="5">
    <location>
        <begin position="211"/>
        <end position="231"/>
    </location>
</feature>
<name>A0A1Y3BIR0_EURMA</name>
<evidence type="ECO:0000256" key="5">
    <source>
        <dbReference type="SAM" id="MobiDB-lite"/>
    </source>
</evidence>
<keyword evidence="2" id="KW-0217">Developmental protein</keyword>
<dbReference type="PRINTS" id="PR02064">
    <property type="entry name" value="DONSON"/>
</dbReference>
<evidence type="ECO:0000256" key="2">
    <source>
        <dbReference type="ARBA" id="ARBA00022473"/>
    </source>
</evidence>
<dbReference type="OrthoDB" id="534063at2759"/>
<keyword evidence="3" id="KW-0539">Nucleus</keyword>
<comment type="similarity">
    <text evidence="4">Belongs to the DONSON family.</text>
</comment>
<evidence type="ECO:0000256" key="4">
    <source>
        <dbReference type="ARBA" id="ARBA00025806"/>
    </source>
</evidence>
<comment type="subcellular location">
    <subcellularLocation>
        <location evidence="1">Nucleus</location>
    </subcellularLocation>
</comment>